<keyword evidence="2" id="KW-0732">Signal</keyword>
<accession>A0A5C5Z068</accession>
<dbReference type="Gene3D" id="3.10.450.50">
    <property type="match status" value="1"/>
</dbReference>
<dbReference type="SUPFAM" id="SSF54427">
    <property type="entry name" value="NTF2-like"/>
    <property type="match status" value="1"/>
</dbReference>
<keyword evidence="5" id="KW-1185">Reference proteome</keyword>
<comment type="caution">
    <text evidence="4">The sequence shown here is derived from an EMBL/GenBank/DDBJ whole genome shotgun (WGS) entry which is preliminary data.</text>
</comment>
<evidence type="ECO:0000313" key="5">
    <source>
        <dbReference type="Proteomes" id="UP000315010"/>
    </source>
</evidence>
<dbReference type="InterPro" id="IPR037401">
    <property type="entry name" value="SnoaL-like"/>
</dbReference>
<evidence type="ECO:0000256" key="2">
    <source>
        <dbReference type="SAM" id="SignalP"/>
    </source>
</evidence>
<dbReference type="RefSeq" id="WP_146395166.1">
    <property type="nucleotide sequence ID" value="NZ_SJPJ01000001.1"/>
</dbReference>
<feature type="signal peptide" evidence="2">
    <location>
        <begin position="1"/>
        <end position="23"/>
    </location>
</feature>
<evidence type="ECO:0000259" key="3">
    <source>
        <dbReference type="Pfam" id="PF13474"/>
    </source>
</evidence>
<reference evidence="4 5" key="1">
    <citation type="submission" date="2019-02" db="EMBL/GenBank/DDBJ databases">
        <title>Deep-cultivation of Planctomycetes and their phenomic and genomic characterization uncovers novel biology.</title>
        <authorList>
            <person name="Wiegand S."/>
            <person name="Jogler M."/>
            <person name="Boedeker C."/>
            <person name="Pinto D."/>
            <person name="Vollmers J."/>
            <person name="Rivas-Marin E."/>
            <person name="Kohn T."/>
            <person name="Peeters S.H."/>
            <person name="Heuer A."/>
            <person name="Rast P."/>
            <person name="Oberbeckmann S."/>
            <person name="Bunk B."/>
            <person name="Jeske O."/>
            <person name="Meyerdierks A."/>
            <person name="Storesund J.E."/>
            <person name="Kallscheuer N."/>
            <person name="Luecker S."/>
            <person name="Lage O.M."/>
            <person name="Pohl T."/>
            <person name="Merkel B.J."/>
            <person name="Hornburger P."/>
            <person name="Mueller R.-W."/>
            <person name="Bruemmer F."/>
            <person name="Labrenz M."/>
            <person name="Spormann A.M."/>
            <person name="Op Den Camp H."/>
            <person name="Overmann J."/>
            <person name="Amann R."/>
            <person name="Jetten M.S.M."/>
            <person name="Mascher T."/>
            <person name="Medema M.H."/>
            <person name="Devos D.P."/>
            <person name="Kaster A.-K."/>
            <person name="Ovreas L."/>
            <person name="Rohde M."/>
            <person name="Galperin M.Y."/>
            <person name="Jogler C."/>
        </authorList>
    </citation>
    <scope>NUCLEOTIDE SEQUENCE [LARGE SCALE GENOMIC DNA]</scope>
    <source>
        <strain evidence="4 5">CA13</strain>
    </source>
</reference>
<gene>
    <name evidence="4" type="ORF">CA13_14860</name>
</gene>
<dbReference type="AlphaFoldDB" id="A0A5C5Z068"/>
<dbReference type="OrthoDB" id="285076at2"/>
<dbReference type="EMBL" id="SJPJ01000001">
    <property type="protein sequence ID" value="TWT80073.1"/>
    <property type="molecule type" value="Genomic_DNA"/>
</dbReference>
<evidence type="ECO:0000313" key="4">
    <source>
        <dbReference type="EMBL" id="TWT80073.1"/>
    </source>
</evidence>
<feature type="domain" description="SnoaL-like" evidence="3">
    <location>
        <begin position="35"/>
        <end position="153"/>
    </location>
</feature>
<feature type="chain" id="PRO_5023008482" description="SnoaL-like domain-containing protein" evidence="2">
    <location>
        <begin position="24"/>
        <end position="199"/>
    </location>
</feature>
<protein>
    <recommendedName>
        <fullName evidence="3">SnoaL-like domain-containing protein</fullName>
    </recommendedName>
</protein>
<name>A0A5C5Z068_9BACT</name>
<dbReference type="Proteomes" id="UP000315010">
    <property type="component" value="Unassembled WGS sequence"/>
</dbReference>
<evidence type="ECO:0000256" key="1">
    <source>
        <dbReference type="SAM" id="Phobius"/>
    </source>
</evidence>
<dbReference type="InterPro" id="IPR032710">
    <property type="entry name" value="NTF2-like_dom_sf"/>
</dbReference>
<keyword evidence="1" id="KW-0812">Transmembrane</keyword>
<proteinExistence type="predicted"/>
<keyword evidence="1" id="KW-0472">Membrane</keyword>
<keyword evidence="1" id="KW-1133">Transmembrane helix</keyword>
<sequence length="199" mass="21733" precursor="true">MNYRIPLLSLALVAVLGGGRLLADDVEPNNTATPNAVMDRIAAAYQQDDLAAMLDEFSDDAAITWYSAETSHRNEDFIEIHKRLYSGEASSVENVDHEMNVDDGFIVVDDNTAIVEGTIADHFTLEDRSEFTLESHWTATLGQQDADWQVVSFQATANIFNNPMLNQAKGSLATSMLAAGLGGILLGFVCGRLSAKHRR</sequence>
<organism evidence="4 5">
    <name type="scientific">Novipirellula herctigrandis</name>
    <dbReference type="NCBI Taxonomy" id="2527986"/>
    <lineage>
        <taxon>Bacteria</taxon>
        <taxon>Pseudomonadati</taxon>
        <taxon>Planctomycetota</taxon>
        <taxon>Planctomycetia</taxon>
        <taxon>Pirellulales</taxon>
        <taxon>Pirellulaceae</taxon>
        <taxon>Novipirellula</taxon>
    </lineage>
</organism>
<feature type="transmembrane region" description="Helical" evidence="1">
    <location>
        <begin position="172"/>
        <end position="195"/>
    </location>
</feature>
<dbReference type="Pfam" id="PF13474">
    <property type="entry name" value="SnoaL_3"/>
    <property type="match status" value="1"/>
</dbReference>